<dbReference type="Gene3D" id="1.10.630.10">
    <property type="entry name" value="Cytochrome P450"/>
    <property type="match status" value="1"/>
</dbReference>
<evidence type="ECO:0008006" key="6">
    <source>
        <dbReference type="Google" id="ProtNLM"/>
    </source>
</evidence>
<sequence>MWLALVPLVGWLLWWWNDIWYGLLTANLRSPEGGATKLPPGHMGLPIIGEMFTFLWYFKFLRRPDDYINSKRHKHGDGIGMYKTHLFGRPSIIAFSPAANKFVFRDEESFILEWPNVEIVGKTSLVAVHGKAHVRIRSFVSRMQPRIISALRSWADRRRVTSYNEIRKVTFENIGMYFASFKPGPTLGALDEYFTGLVSGIRSYPLNIPGFAYHHALQCRKKTVAIFKEELDKRNKTTTTMEVHSL</sequence>
<evidence type="ECO:0000256" key="2">
    <source>
        <dbReference type="ARBA" id="ARBA00023004"/>
    </source>
</evidence>
<organism evidence="4 5">
    <name type="scientific">Centaurea solstitialis</name>
    <name type="common">yellow star-thistle</name>
    <dbReference type="NCBI Taxonomy" id="347529"/>
    <lineage>
        <taxon>Eukaryota</taxon>
        <taxon>Viridiplantae</taxon>
        <taxon>Streptophyta</taxon>
        <taxon>Embryophyta</taxon>
        <taxon>Tracheophyta</taxon>
        <taxon>Spermatophyta</taxon>
        <taxon>Magnoliopsida</taxon>
        <taxon>eudicotyledons</taxon>
        <taxon>Gunneridae</taxon>
        <taxon>Pentapetalae</taxon>
        <taxon>asterids</taxon>
        <taxon>campanulids</taxon>
        <taxon>Asterales</taxon>
        <taxon>Asteraceae</taxon>
        <taxon>Carduoideae</taxon>
        <taxon>Cardueae</taxon>
        <taxon>Centaureinae</taxon>
        <taxon>Centaurea</taxon>
    </lineage>
</organism>
<dbReference type="AlphaFoldDB" id="A0AA38UBT1"/>
<accession>A0AA38UBT1</accession>
<evidence type="ECO:0000313" key="5">
    <source>
        <dbReference type="Proteomes" id="UP001172457"/>
    </source>
</evidence>
<evidence type="ECO:0000256" key="1">
    <source>
        <dbReference type="ARBA" id="ARBA00022723"/>
    </source>
</evidence>
<dbReference type="InterPro" id="IPR036396">
    <property type="entry name" value="Cyt_P450_sf"/>
</dbReference>
<keyword evidence="1" id="KW-0479">Metal-binding</keyword>
<dbReference type="GO" id="GO:0004497">
    <property type="term" value="F:monooxygenase activity"/>
    <property type="evidence" value="ECO:0007669"/>
    <property type="project" value="InterPro"/>
</dbReference>
<dbReference type="Proteomes" id="UP001172457">
    <property type="component" value="Chromosome 1"/>
</dbReference>
<keyword evidence="3" id="KW-0472">Membrane</keyword>
<gene>
    <name evidence="4" type="ORF">OSB04_003248</name>
</gene>
<keyword evidence="5" id="KW-1185">Reference proteome</keyword>
<name>A0AA38UBT1_9ASTR</name>
<dbReference type="EMBL" id="JARYMX010000001">
    <property type="protein sequence ID" value="KAJ9567282.1"/>
    <property type="molecule type" value="Genomic_DNA"/>
</dbReference>
<keyword evidence="2" id="KW-0408">Iron</keyword>
<dbReference type="GO" id="GO:0016125">
    <property type="term" value="P:sterol metabolic process"/>
    <property type="evidence" value="ECO:0007669"/>
    <property type="project" value="TreeGrafter"/>
</dbReference>
<dbReference type="GO" id="GO:0010268">
    <property type="term" value="P:brassinosteroid homeostasis"/>
    <property type="evidence" value="ECO:0007669"/>
    <property type="project" value="TreeGrafter"/>
</dbReference>
<evidence type="ECO:0000256" key="3">
    <source>
        <dbReference type="SAM" id="Phobius"/>
    </source>
</evidence>
<dbReference type="PANTHER" id="PTHR24286">
    <property type="entry name" value="CYTOCHROME P450 26"/>
    <property type="match status" value="1"/>
</dbReference>
<feature type="transmembrane region" description="Helical" evidence="3">
    <location>
        <begin position="41"/>
        <end position="58"/>
    </location>
</feature>
<dbReference type="PANTHER" id="PTHR24286:SF12">
    <property type="entry name" value="CYTOCHROME P450 FAMILY PROTEIN, EXPRESSED"/>
    <property type="match status" value="1"/>
</dbReference>
<protein>
    <recommendedName>
        <fullName evidence="6">Cytochrome P450</fullName>
    </recommendedName>
</protein>
<dbReference type="GO" id="GO:0016132">
    <property type="term" value="P:brassinosteroid biosynthetic process"/>
    <property type="evidence" value="ECO:0007669"/>
    <property type="project" value="TreeGrafter"/>
</dbReference>
<dbReference type="GO" id="GO:0016705">
    <property type="term" value="F:oxidoreductase activity, acting on paired donors, with incorporation or reduction of molecular oxygen"/>
    <property type="evidence" value="ECO:0007669"/>
    <property type="project" value="InterPro"/>
</dbReference>
<dbReference type="GO" id="GO:0020037">
    <property type="term" value="F:heme binding"/>
    <property type="evidence" value="ECO:0007669"/>
    <property type="project" value="InterPro"/>
</dbReference>
<proteinExistence type="predicted"/>
<dbReference type="GO" id="GO:0005506">
    <property type="term" value="F:iron ion binding"/>
    <property type="evidence" value="ECO:0007669"/>
    <property type="project" value="InterPro"/>
</dbReference>
<reference evidence="4" key="1">
    <citation type="submission" date="2023-03" db="EMBL/GenBank/DDBJ databases">
        <title>Chromosome-scale reference genome and RAD-based genetic map of yellow starthistle (Centaurea solstitialis) reveal putative structural variation and QTLs associated with invader traits.</title>
        <authorList>
            <person name="Reatini B."/>
            <person name="Cang F.A."/>
            <person name="Jiang Q."/>
            <person name="Mckibben M.T.W."/>
            <person name="Barker M.S."/>
            <person name="Rieseberg L.H."/>
            <person name="Dlugosch K.M."/>
        </authorList>
    </citation>
    <scope>NUCLEOTIDE SEQUENCE</scope>
    <source>
        <strain evidence="4">CAN-66</strain>
        <tissue evidence="4">Leaf</tissue>
    </source>
</reference>
<keyword evidence="3" id="KW-1133">Transmembrane helix</keyword>
<comment type="caution">
    <text evidence="4">The sequence shown here is derived from an EMBL/GenBank/DDBJ whole genome shotgun (WGS) entry which is preliminary data.</text>
</comment>
<dbReference type="SUPFAM" id="SSF48264">
    <property type="entry name" value="Cytochrome P450"/>
    <property type="match status" value="1"/>
</dbReference>
<keyword evidence="3" id="KW-0812">Transmembrane</keyword>
<evidence type="ECO:0000313" key="4">
    <source>
        <dbReference type="EMBL" id="KAJ9567282.1"/>
    </source>
</evidence>